<feature type="transmembrane region" description="Helical" evidence="1">
    <location>
        <begin position="79"/>
        <end position="96"/>
    </location>
</feature>
<dbReference type="AlphaFoldDB" id="A0A399T193"/>
<evidence type="ECO:0000313" key="2">
    <source>
        <dbReference type="EMBL" id="RIJ48779.1"/>
    </source>
</evidence>
<keyword evidence="1" id="KW-0472">Membrane</keyword>
<keyword evidence="3" id="KW-1185">Reference proteome</keyword>
<evidence type="ECO:0000256" key="1">
    <source>
        <dbReference type="SAM" id="Phobius"/>
    </source>
</evidence>
<accession>A0A399T193</accession>
<sequence length="106" mass="12508">MEEKQLKEWMQESKLEIQLPDFDDNVMEAIHEKQAAEKSFWKNIRWSWFFFIVGLGLGLILTDLFASFEIKILGDKSNLAILGFEILVILILATQFDKLIRVTFRR</sequence>
<feature type="transmembrane region" description="Helical" evidence="1">
    <location>
        <begin position="48"/>
        <end position="67"/>
    </location>
</feature>
<proteinExistence type="predicted"/>
<keyword evidence="1" id="KW-0812">Transmembrane</keyword>
<name>A0A399T193_9BACT</name>
<evidence type="ECO:0000313" key="3">
    <source>
        <dbReference type="Proteomes" id="UP000265926"/>
    </source>
</evidence>
<gene>
    <name evidence="2" type="ORF">D1614_09645</name>
</gene>
<organism evidence="2 3">
    <name type="scientific">Maribellus luteus</name>
    <dbReference type="NCBI Taxonomy" id="2305463"/>
    <lineage>
        <taxon>Bacteria</taxon>
        <taxon>Pseudomonadati</taxon>
        <taxon>Bacteroidota</taxon>
        <taxon>Bacteroidia</taxon>
        <taxon>Marinilabiliales</taxon>
        <taxon>Prolixibacteraceae</taxon>
        <taxon>Maribellus</taxon>
    </lineage>
</organism>
<comment type="caution">
    <text evidence="2">The sequence shown here is derived from an EMBL/GenBank/DDBJ whole genome shotgun (WGS) entry which is preliminary data.</text>
</comment>
<dbReference type="RefSeq" id="WP_119437701.1">
    <property type="nucleotide sequence ID" value="NZ_QWGR01000004.1"/>
</dbReference>
<reference evidence="2 3" key="1">
    <citation type="submission" date="2018-08" db="EMBL/GenBank/DDBJ databases">
        <title>Pallidiluteibacterium maritimus gen. nov., sp. nov., isolated from coastal sediment.</title>
        <authorList>
            <person name="Zhou L.Y."/>
        </authorList>
    </citation>
    <scope>NUCLEOTIDE SEQUENCE [LARGE SCALE GENOMIC DNA]</scope>
    <source>
        <strain evidence="2 3">XSD2</strain>
    </source>
</reference>
<dbReference type="Proteomes" id="UP000265926">
    <property type="component" value="Unassembled WGS sequence"/>
</dbReference>
<protein>
    <submittedName>
        <fullName evidence="2">Uncharacterized protein</fullName>
    </submittedName>
</protein>
<dbReference type="EMBL" id="QWGR01000004">
    <property type="protein sequence ID" value="RIJ48779.1"/>
    <property type="molecule type" value="Genomic_DNA"/>
</dbReference>
<keyword evidence="1" id="KW-1133">Transmembrane helix</keyword>